<evidence type="ECO:0000256" key="3">
    <source>
        <dbReference type="ARBA" id="ARBA00010876"/>
    </source>
</evidence>
<dbReference type="PANTHER" id="PTHR21600:SF92">
    <property type="entry name" value="RIBOSOMAL LARGE SUBUNIT PSEUDOURIDINE SYNTHASE C"/>
    <property type="match status" value="1"/>
</dbReference>
<dbReference type="InterPro" id="IPR020103">
    <property type="entry name" value="PsdUridine_synth_cat_dom_sf"/>
</dbReference>
<feature type="domain" description="RNA-binding S4" evidence="12">
    <location>
        <begin position="33"/>
        <end position="92"/>
    </location>
</feature>
<evidence type="ECO:0000259" key="12">
    <source>
        <dbReference type="SMART" id="SM00363"/>
    </source>
</evidence>
<evidence type="ECO:0000256" key="5">
    <source>
        <dbReference type="ARBA" id="ARBA00017128"/>
    </source>
</evidence>
<dbReference type="PROSITE" id="PS01129">
    <property type="entry name" value="PSI_RLU"/>
    <property type="match status" value="1"/>
</dbReference>
<dbReference type="InterPro" id="IPR002942">
    <property type="entry name" value="S4_RNA-bd"/>
</dbReference>
<evidence type="ECO:0000256" key="6">
    <source>
        <dbReference type="ARBA" id="ARBA00022552"/>
    </source>
</evidence>
<evidence type="ECO:0000256" key="10">
    <source>
        <dbReference type="ARBA" id="ARBA00033053"/>
    </source>
</evidence>
<gene>
    <name evidence="13" type="ORF">METZ01_LOCUS272869</name>
</gene>
<dbReference type="EC" id="5.4.99.24" evidence="4"/>
<dbReference type="Gene3D" id="3.10.290.10">
    <property type="entry name" value="RNA-binding S4 domain"/>
    <property type="match status" value="1"/>
</dbReference>
<accession>A0A382K8N5</accession>
<evidence type="ECO:0000256" key="8">
    <source>
        <dbReference type="ARBA" id="ARBA00030705"/>
    </source>
</evidence>
<dbReference type="Pfam" id="PF00849">
    <property type="entry name" value="PseudoU_synth_2"/>
    <property type="match status" value="1"/>
</dbReference>
<evidence type="ECO:0000256" key="2">
    <source>
        <dbReference type="ARBA" id="ARBA00002876"/>
    </source>
</evidence>
<evidence type="ECO:0000256" key="1">
    <source>
        <dbReference type="ARBA" id="ARBA00000381"/>
    </source>
</evidence>
<protein>
    <recommendedName>
        <fullName evidence="5">Ribosomal large subunit pseudouridine synthase C</fullName>
        <ecNumber evidence="4">5.4.99.24</ecNumber>
    </recommendedName>
    <alternativeName>
        <fullName evidence="8">23S rRNA pseudouridine(955/2504/2580) synthase</fullName>
    </alternativeName>
    <alternativeName>
        <fullName evidence="9">rRNA pseudouridylate synthase C</fullName>
    </alternativeName>
    <alternativeName>
        <fullName evidence="10">rRNA-uridine isomerase C</fullName>
    </alternativeName>
</protein>
<dbReference type="CDD" id="cd02869">
    <property type="entry name" value="PseudoU_synth_RluA_like"/>
    <property type="match status" value="1"/>
</dbReference>
<comment type="catalytic activity">
    <reaction evidence="1">
        <text>uridine(955/2504/2580) in 23S rRNA = pseudouridine(955/2504/2580) in 23S rRNA</text>
        <dbReference type="Rhea" id="RHEA:42528"/>
        <dbReference type="Rhea" id="RHEA-COMP:10099"/>
        <dbReference type="Rhea" id="RHEA-COMP:10100"/>
        <dbReference type="ChEBI" id="CHEBI:65314"/>
        <dbReference type="ChEBI" id="CHEBI:65315"/>
        <dbReference type="EC" id="5.4.99.24"/>
    </reaction>
</comment>
<evidence type="ECO:0000256" key="7">
    <source>
        <dbReference type="ARBA" id="ARBA00023235"/>
    </source>
</evidence>
<dbReference type="SUPFAM" id="SSF55120">
    <property type="entry name" value="Pseudouridine synthase"/>
    <property type="match status" value="1"/>
</dbReference>
<dbReference type="Pfam" id="PF01479">
    <property type="entry name" value="S4"/>
    <property type="match status" value="1"/>
</dbReference>
<name>A0A382K8N5_9ZZZZ</name>
<comment type="similarity">
    <text evidence="3">Belongs to the pseudouridine synthase RluA family.</text>
</comment>
<proteinExistence type="inferred from homology"/>
<reference evidence="13" key="1">
    <citation type="submission" date="2018-05" db="EMBL/GenBank/DDBJ databases">
        <authorList>
            <person name="Lanie J.A."/>
            <person name="Ng W.-L."/>
            <person name="Kazmierczak K.M."/>
            <person name="Andrzejewski T.M."/>
            <person name="Davidsen T.M."/>
            <person name="Wayne K.J."/>
            <person name="Tettelin H."/>
            <person name="Glass J.I."/>
            <person name="Rusch D."/>
            <person name="Podicherti R."/>
            <person name="Tsui H.-C.T."/>
            <person name="Winkler M.E."/>
        </authorList>
    </citation>
    <scope>NUCLEOTIDE SEQUENCE</scope>
</reference>
<dbReference type="Gene3D" id="3.30.2350.10">
    <property type="entry name" value="Pseudouridine synthase"/>
    <property type="match status" value="1"/>
</dbReference>
<dbReference type="PANTHER" id="PTHR21600">
    <property type="entry name" value="MITOCHONDRIAL RNA PSEUDOURIDINE SYNTHASE"/>
    <property type="match status" value="1"/>
</dbReference>
<dbReference type="EMBL" id="UINC01078690">
    <property type="protein sequence ID" value="SVC20015.1"/>
    <property type="molecule type" value="Genomic_DNA"/>
</dbReference>
<dbReference type="SMART" id="SM00363">
    <property type="entry name" value="S4"/>
    <property type="match status" value="1"/>
</dbReference>
<comment type="function">
    <text evidence="2">Responsible for synthesis of pseudouridine from uracil at positions 955, 2504 and 2580 in 23S ribosomal RNA.</text>
</comment>
<keyword evidence="6" id="KW-0698">rRNA processing</keyword>
<dbReference type="CDD" id="cd00165">
    <property type="entry name" value="S4"/>
    <property type="match status" value="1"/>
</dbReference>
<feature type="non-terminal residue" evidence="13">
    <location>
        <position position="216"/>
    </location>
</feature>
<dbReference type="GO" id="GO:0000455">
    <property type="term" value="P:enzyme-directed rRNA pseudouridine synthesis"/>
    <property type="evidence" value="ECO:0007669"/>
    <property type="project" value="TreeGrafter"/>
</dbReference>
<dbReference type="InterPro" id="IPR036986">
    <property type="entry name" value="S4_RNA-bd_sf"/>
</dbReference>
<keyword evidence="7" id="KW-0413">Isomerase</keyword>
<dbReference type="AlphaFoldDB" id="A0A382K8N5"/>
<dbReference type="GO" id="GO:0160141">
    <property type="term" value="F:23S rRNA pseudouridine(955/2504/2580) synthase activity"/>
    <property type="evidence" value="ECO:0007669"/>
    <property type="project" value="UniProtKB-EC"/>
</dbReference>
<sequence length="216" mass="24194">VRQQIGAENIDDSRNQQHSGVQTLIVPERGANRRLDNYLFRILKGVPKSHVYRIVRDGQVRVNGSRVGPDLKLAVGDRVRLPPIRLVKGRSPQLSETLLSLKIPVLYEDSDLLILDKPSGIAVHGGSGLRGGVIEILRHTRTESDFLELAHRLDKDTSGCLILAKTPASLRYMHTLFRENARHRRIQKIYHALVTGDWSGGTRRIDLGLSKRRPAG</sequence>
<feature type="region of interest" description="Disordered" evidence="11">
    <location>
        <begin position="1"/>
        <end position="21"/>
    </location>
</feature>
<evidence type="ECO:0000256" key="4">
    <source>
        <dbReference type="ARBA" id="ARBA00012785"/>
    </source>
</evidence>
<evidence type="ECO:0000256" key="9">
    <source>
        <dbReference type="ARBA" id="ARBA00031975"/>
    </source>
</evidence>
<evidence type="ECO:0000313" key="13">
    <source>
        <dbReference type="EMBL" id="SVC20015.1"/>
    </source>
</evidence>
<feature type="non-terminal residue" evidence="13">
    <location>
        <position position="1"/>
    </location>
</feature>
<dbReference type="GO" id="GO:0003723">
    <property type="term" value="F:RNA binding"/>
    <property type="evidence" value="ECO:0007669"/>
    <property type="project" value="InterPro"/>
</dbReference>
<organism evidence="13">
    <name type="scientific">marine metagenome</name>
    <dbReference type="NCBI Taxonomy" id="408172"/>
    <lineage>
        <taxon>unclassified sequences</taxon>
        <taxon>metagenomes</taxon>
        <taxon>ecological metagenomes</taxon>
    </lineage>
</organism>
<dbReference type="InterPro" id="IPR006145">
    <property type="entry name" value="PsdUridine_synth_RsuA/RluA"/>
</dbReference>
<evidence type="ECO:0000256" key="11">
    <source>
        <dbReference type="SAM" id="MobiDB-lite"/>
    </source>
</evidence>
<dbReference type="InterPro" id="IPR006224">
    <property type="entry name" value="PsdUridine_synth_RluA-like_CS"/>
</dbReference>
<dbReference type="InterPro" id="IPR050188">
    <property type="entry name" value="RluA_PseudoU_synthase"/>
</dbReference>
<dbReference type="SUPFAM" id="SSF55174">
    <property type="entry name" value="Alpha-L RNA-binding motif"/>
    <property type="match status" value="1"/>
</dbReference>